<dbReference type="EMBL" id="MUMY01000009">
    <property type="protein sequence ID" value="ONM48430.1"/>
    <property type="molecule type" value="Genomic_DNA"/>
</dbReference>
<protein>
    <submittedName>
        <fullName evidence="3">Uncharacterized protein</fullName>
    </submittedName>
</protein>
<gene>
    <name evidence="3" type="ORF">B0T46_12010</name>
</gene>
<organism evidence="3 4">
    <name type="scientific">Nocardia donostiensis</name>
    <dbReference type="NCBI Taxonomy" id="1538463"/>
    <lineage>
        <taxon>Bacteria</taxon>
        <taxon>Bacillati</taxon>
        <taxon>Actinomycetota</taxon>
        <taxon>Actinomycetes</taxon>
        <taxon>Mycobacteriales</taxon>
        <taxon>Nocardiaceae</taxon>
        <taxon>Nocardia</taxon>
    </lineage>
</organism>
<reference evidence="3 4" key="1">
    <citation type="journal article" date="2016" name="Antonie Van Leeuwenhoek">
        <title>Nocardia donostiensis sp. nov., isolated from human respiratory specimens.</title>
        <authorList>
            <person name="Ercibengoa M."/>
            <person name="Bell M."/>
            <person name="Marimon J.M."/>
            <person name="Humrighouse B."/>
            <person name="Klenk H.P."/>
            <person name="Potter G."/>
            <person name="Perez-Trallero E."/>
        </authorList>
    </citation>
    <scope>NUCLEOTIDE SEQUENCE [LARGE SCALE GENOMIC DNA]</scope>
    <source>
        <strain evidence="3 4">X1655</strain>
    </source>
</reference>
<evidence type="ECO:0000313" key="4">
    <source>
        <dbReference type="Proteomes" id="UP000188836"/>
    </source>
</evidence>
<sequence>MKKLLAKGKTVNAACNQISDEEGGRPPAATLVGWARAAGLTTKGKARSNGATTTPNKRRGNGRRHEITEPAPAATAADVAESLSASEPVTDTSTESATASDIGTDSAPVTEHDAASVTELVVTTPGSSTTDAALDFDDLINENHRLRLALNEANREIRSLRDLVGVYVSR</sequence>
<accession>A0A1V2TFZ4</accession>
<keyword evidence="4" id="KW-1185">Reference proteome</keyword>
<keyword evidence="1" id="KW-0175">Coiled coil</keyword>
<name>A0A1V2TFZ4_9NOCA</name>
<feature type="coiled-coil region" evidence="1">
    <location>
        <begin position="136"/>
        <end position="163"/>
    </location>
</feature>
<evidence type="ECO:0000256" key="2">
    <source>
        <dbReference type="SAM" id="MobiDB-lite"/>
    </source>
</evidence>
<feature type="region of interest" description="Disordered" evidence="2">
    <location>
        <begin position="35"/>
        <end position="115"/>
    </location>
</feature>
<proteinExistence type="predicted"/>
<dbReference type="AlphaFoldDB" id="A0A1V2TFZ4"/>
<evidence type="ECO:0000256" key="1">
    <source>
        <dbReference type="SAM" id="Coils"/>
    </source>
</evidence>
<comment type="caution">
    <text evidence="3">The sequence shown here is derived from an EMBL/GenBank/DDBJ whole genome shotgun (WGS) entry which is preliminary data.</text>
</comment>
<feature type="compositionally biased region" description="Low complexity" evidence="2">
    <location>
        <begin position="69"/>
        <end position="81"/>
    </location>
</feature>
<evidence type="ECO:0000313" key="3">
    <source>
        <dbReference type="EMBL" id="ONM48430.1"/>
    </source>
</evidence>
<dbReference type="Proteomes" id="UP000188836">
    <property type="component" value="Unassembled WGS sequence"/>
</dbReference>
<feature type="compositionally biased region" description="Low complexity" evidence="2">
    <location>
        <begin position="90"/>
        <end position="101"/>
    </location>
</feature>